<dbReference type="EMBL" id="JAUUTY010000002">
    <property type="protein sequence ID" value="KAK1680493.1"/>
    <property type="molecule type" value="Genomic_DNA"/>
</dbReference>
<dbReference type="Proteomes" id="UP001231189">
    <property type="component" value="Unassembled WGS sequence"/>
</dbReference>
<dbReference type="Gene3D" id="6.10.140.1230">
    <property type="match status" value="1"/>
</dbReference>
<dbReference type="Pfam" id="PF03357">
    <property type="entry name" value="Snf7"/>
    <property type="match status" value="1"/>
</dbReference>
<reference evidence="1" key="1">
    <citation type="submission" date="2023-07" db="EMBL/GenBank/DDBJ databases">
        <title>A chromosome-level genome assembly of Lolium multiflorum.</title>
        <authorList>
            <person name="Chen Y."/>
            <person name="Copetti D."/>
            <person name="Kolliker R."/>
            <person name="Studer B."/>
        </authorList>
    </citation>
    <scope>NUCLEOTIDE SEQUENCE</scope>
    <source>
        <strain evidence="1">02402/16</strain>
        <tissue evidence="1">Leaf</tissue>
    </source>
</reference>
<organism evidence="1 2">
    <name type="scientific">Lolium multiflorum</name>
    <name type="common">Italian ryegrass</name>
    <name type="synonym">Lolium perenne subsp. multiflorum</name>
    <dbReference type="NCBI Taxonomy" id="4521"/>
    <lineage>
        <taxon>Eukaryota</taxon>
        <taxon>Viridiplantae</taxon>
        <taxon>Streptophyta</taxon>
        <taxon>Embryophyta</taxon>
        <taxon>Tracheophyta</taxon>
        <taxon>Spermatophyta</taxon>
        <taxon>Magnoliopsida</taxon>
        <taxon>Liliopsida</taxon>
        <taxon>Poales</taxon>
        <taxon>Poaceae</taxon>
        <taxon>BOP clade</taxon>
        <taxon>Pooideae</taxon>
        <taxon>Poodae</taxon>
        <taxon>Poeae</taxon>
        <taxon>Poeae Chloroplast Group 2 (Poeae type)</taxon>
        <taxon>Loliodinae</taxon>
        <taxon>Loliinae</taxon>
        <taxon>Lolium</taxon>
    </lineage>
</organism>
<comment type="caution">
    <text evidence="1">The sequence shown here is derived from an EMBL/GenBank/DDBJ whole genome shotgun (WGS) entry which is preliminary data.</text>
</comment>
<evidence type="ECO:0000313" key="1">
    <source>
        <dbReference type="EMBL" id="KAK1680493.1"/>
    </source>
</evidence>
<evidence type="ECO:0000313" key="2">
    <source>
        <dbReference type="Proteomes" id="UP001231189"/>
    </source>
</evidence>
<keyword evidence="2" id="KW-1185">Reference proteome</keyword>
<dbReference type="InterPro" id="IPR005024">
    <property type="entry name" value="Snf7_fam"/>
</dbReference>
<sequence>MDILKGLLKPRPTPQQLLRGWQRRLRNERLVLDRRICEVQREEKKVEKAIREAAKRNDLASAKTLAKELVRSRHGVNHLHENKAQLNSVSMRLGELIGTERMFGCLSKSAEVMQIISILMKAPALAATMEQFTKEMIKAEVMEEMTSDMIDSALDFEDMEDEIEEEVDKVLAELAAETSSQLPAAAAQGIKQVPVGRAQGEQQAVAKGADDEEEDLKLKEIRSRLANVRS</sequence>
<dbReference type="AlphaFoldDB" id="A0AAD8WWB4"/>
<dbReference type="PANTHER" id="PTHR10476">
    <property type="entry name" value="CHARGED MULTIVESICULAR BODY PROTEIN"/>
    <property type="match status" value="1"/>
</dbReference>
<protein>
    <submittedName>
        <fullName evidence="1">Uncharacterized protein</fullName>
    </submittedName>
</protein>
<accession>A0AAD8WWB4</accession>
<dbReference type="GO" id="GO:0007034">
    <property type="term" value="P:vacuolar transport"/>
    <property type="evidence" value="ECO:0007669"/>
    <property type="project" value="InterPro"/>
</dbReference>
<gene>
    <name evidence="1" type="ORF">QYE76_041341</name>
</gene>
<proteinExistence type="predicted"/>
<name>A0AAD8WWB4_LOLMU</name>